<dbReference type="STRING" id="1960309.SAMN03159343_2647"/>
<evidence type="ECO:0000313" key="3">
    <source>
        <dbReference type="EMBL" id="SCX51866.1"/>
    </source>
</evidence>
<feature type="region of interest" description="Disordered" evidence="1">
    <location>
        <begin position="55"/>
        <end position="131"/>
    </location>
</feature>
<keyword evidence="2" id="KW-0812">Transmembrane</keyword>
<name>A0A1G4YED5_9ACTN</name>
<reference evidence="4" key="1">
    <citation type="submission" date="2016-10" db="EMBL/GenBank/DDBJ databases">
        <authorList>
            <person name="Varghese N."/>
            <person name="Submissions S."/>
        </authorList>
    </citation>
    <scope>NUCLEOTIDE SEQUENCE [LARGE SCALE GENOMIC DNA]</scope>
    <source>
        <strain evidence="4">DSM 45722</strain>
    </source>
</reference>
<dbReference type="AlphaFoldDB" id="A0A1G4YED5"/>
<feature type="compositionally biased region" description="Low complexity" evidence="1">
    <location>
        <begin position="104"/>
        <end position="128"/>
    </location>
</feature>
<evidence type="ECO:0000256" key="2">
    <source>
        <dbReference type="SAM" id="Phobius"/>
    </source>
</evidence>
<dbReference type="EMBL" id="FMUH01000004">
    <property type="protein sequence ID" value="SCX51866.1"/>
    <property type="molecule type" value="Genomic_DNA"/>
</dbReference>
<keyword evidence="2" id="KW-1133">Transmembrane helix</keyword>
<feature type="compositionally biased region" description="Low complexity" evidence="1">
    <location>
        <begin position="56"/>
        <end position="80"/>
    </location>
</feature>
<feature type="transmembrane region" description="Helical" evidence="2">
    <location>
        <begin position="138"/>
        <end position="159"/>
    </location>
</feature>
<accession>A0A1G4YED5</accession>
<dbReference type="OrthoDB" id="5195061at2"/>
<evidence type="ECO:0000256" key="1">
    <source>
        <dbReference type="SAM" id="MobiDB-lite"/>
    </source>
</evidence>
<keyword evidence="4" id="KW-1185">Reference proteome</keyword>
<feature type="region of interest" description="Disordered" evidence="1">
    <location>
        <begin position="162"/>
        <end position="207"/>
    </location>
</feature>
<feature type="transmembrane region" description="Helical" evidence="2">
    <location>
        <begin position="31"/>
        <end position="51"/>
    </location>
</feature>
<gene>
    <name evidence="3" type="ORF">SAMN03159343_2647</name>
</gene>
<keyword evidence="2" id="KW-0472">Membrane</keyword>
<evidence type="ECO:0000313" key="4">
    <source>
        <dbReference type="Proteomes" id="UP000198981"/>
    </source>
</evidence>
<feature type="compositionally biased region" description="Low complexity" evidence="1">
    <location>
        <begin position="179"/>
        <end position="189"/>
    </location>
</feature>
<organism evidence="3 4">
    <name type="scientific">Klenkia marina</name>
    <dbReference type="NCBI Taxonomy" id="1960309"/>
    <lineage>
        <taxon>Bacteria</taxon>
        <taxon>Bacillati</taxon>
        <taxon>Actinomycetota</taxon>
        <taxon>Actinomycetes</taxon>
        <taxon>Geodermatophilales</taxon>
        <taxon>Geodermatophilaceae</taxon>
        <taxon>Klenkia</taxon>
    </lineage>
</organism>
<sequence>MRGTQRTVAVAAVVAVVVAVLAVVLGVPWLWAGAATAAAVGTVVGVPVVRARRAGATRARSAARSSATAPSTDPSAAQAPRSVREVDDLRDFFDRPPGSPTALPAGAVPDAPAAVPATPGPGADVPAGRGRRGARRGAVVALTLLVLGGLVAGGVVLTGDRGPGGASSRAPAPAPAPAEPSRTGTAPSAAPTPQPAPLTATAAGGLAGTDVPPGVDGFTASLTFAGIVLEPRAVGVTVAYPVLTASSDGSRAVAHLELPVWNCLAADPPADPAAAQCTRSLTEYADLGSPDLVVDRSADGAALRGTFATYTRPNGSAPVYTGRSYAVEVEVGSSPTGATGTLRLGGGEAAVLPGGTVRG</sequence>
<proteinExistence type="predicted"/>
<dbReference type="Proteomes" id="UP000198981">
    <property type="component" value="Unassembled WGS sequence"/>
</dbReference>
<protein>
    <submittedName>
        <fullName evidence="3">Uncharacterized protein</fullName>
    </submittedName>
</protein>
<dbReference type="RefSeq" id="WP_092805044.1">
    <property type="nucleotide sequence ID" value="NZ_FMUH01000004.1"/>
</dbReference>
<feature type="compositionally biased region" description="Basic and acidic residues" evidence="1">
    <location>
        <begin position="82"/>
        <end position="94"/>
    </location>
</feature>
<feature type="transmembrane region" description="Helical" evidence="2">
    <location>
        <begin position="7"/>
        <end position="25"/>
    </location>
</feature>